<accession>A0ACC0IF97</accession>
<comment type="caution">
    <text evidence="1">The sequence shown here is derived from an EMBL/GenBank/DDBJ whole genome shotgun (WGS) entry which is preliminary data.</text>
</comment>
<proteinExistence type="predicted"/>
<sequence length="181" mass="20220">MGHLKATFDLIKQPFEQFVAEKSPDWIMIDAICSWTVDVAEECHVPAVIFSSFTATTHVFIGPPEYLVRDAQRRVKDKEGVRKWECLNGFLSLSSTHQTIGSVDDDEKSSSSATELQRVVSRRLQNDSTTLPNVQHQHLLRLEVAEFSGLRSSGCVTYAKNAREASLFDVVAGQVTSMVIF</sequence>
<gene>
    <name evidence="1" type="ORF">LOK49_LG03G02202</name>
</gene>
<name>A0ACC0IF97_9ERIC</name>
<dbReference type="Proteomes" id="UP001060215">
    <property type="component" value="Chromosome 6"/>
</dbReference>
<reference evidence="1 2" key="1">
    <citation type="journal article" date="2022" name="Plant J.">
        <title>Chromosome-level genome of Camellia lanceoleosa provides a valuable resource for understanding genome evolution and self-incompatibility.</title>
        <authorList>
            <person name="Gong W."/>
            <person name="Xiao S."/>
            <person name="Wang L."/>
            <person name="Liao Z."/>
            <person name="Chang Y."/>
            <person name="Mo W."/>
            <person name="Hu G."/>
            <person name="Li W."/>
            <person name="Zhao G."/>
            <person name="Zhu H."/>
            <person name="Hu X."/>
            <person name="Ji K."/>
            <person name="Xiang X."/>
            <person name="Song Q."/>
            <person name="Yuan D."/>
            <person name="Jin S."/>
            <person name="Zhang L."/>
        </authorList>
    </citation>
    <scope>NUCLEOTIDE SEQUENCE [LARGE SCALE GENOMIC DNA]</scope>
    <source>
        <strain evidence="1">SQ_2022a</strain>
    </source>
</reference>
<keyword evidence="2" id="KW-1185">Reference proteome</keyword>
<organism evidence="1 2">
    <name type="scientific">Camellia lanceoleosa</name>
    <dbReference type="NCBI Taxonomy" id="1840588"/>
    <lineage>
        <taxon>Eukaryota</taxon>
        <taxon>Viridiplantae</taxon>
        <taxon>Streptophyta</taxon>
        <taxon>Embryophyta</taxon>
        <taxon>Tracheophyta</taxon>
        <taxon>Spermatophyta</taxon>
        <taxon>Magnoliopsida</taxon>
        <taxon>eudicotyledons</taxon>
        <taxon>Gunneridae</taxon>
        <taxon>Pentapetalae</taxon>
        <taxon>asterids</taxon>
        <taxon>Ericales</taxon>
        <taxon>Theaceae</taxon>
        <taxon>Camellia</taxon>
    </lineage>
</organism>
<evidence type="ECO:0000313" key="2">
    <source>
        <dbReference type="Proteomes" id="UP001060215"/>
    </source>
</evidence>
<protein>
    <submittedName>
        <fullName evidence="1">UDP-glycosyltransferase 91C1</fullName>
    </submittedName>
</protein>
<evidence type="ECO:0000313" key="1">
    <source>
        <dbReference type="EMBL" id="KAI8024404.1"/>
    </source>
</evidence>
<dbReference type="EMBL" id="CM045763">
    <property type="protein sequence ID" value="KAI8024404.1"/>
    <property type="molecule type" value="Genomic_DNA"/>
</dbReference>